<dbReference type="GO" id="GO:0016787">
    <property type="term" value="F:hydrolase activity"/>
    <property type="evidence" value="ECO:0007669"/>
    <property type="project" value="UniProtKB-KW"/>
</dbReference>
<sequence>MGRSVYPGRVTIEAVLFDFSGTLFRLEDDESWAADLVTADGRPLDADETAEIQRRMTTPVEQVVQFDERGLYAWQHRDLSPELHREAYMEVLRQSGLPLPNAERFYARVMDALAWTPYPDTGAVLKSLDAQGIPVAIVSNIAFDVRPAFAAHGWERDVAAYALSYEVGAMKPDARIFQWALDRLGVDPEAALMVGDSREADGGATALGCEFAWVDPLPTAQRPDGLGSTLREHGLKV</sequence>
<accession>A0A370H3F0</accession>
<dbReference type="Proteomes" id="UP000255355">
    <property type="component" value="Unassembled WGS sequence"/>
</dbReference>
<dbReference type="STRING" id="1210089.GCA_001613165_02572"/>
<dbReference type="PRINTS" id="PR00413">
    <property type="entry name" value="HADHALOGNASE"/>
</dbReference>
<proteinExistence type="predicted"/>
<comment type="caution">
    <text evidence="1">The sequence shown here is derived from an EMBL/GenBank/DDBJ whole genome shotgun (WGS) entry which is preliminary data.</text>
</comment>
<reference evidence="1 2" key="1">
    <citation type="submission" date="2018-07" db="EMBL/GenBank/DDBJ databases">
        <title>Genomic Encyclopedia of Type Strains, Phase IV (KMG-IV): sequencing the most valuable type-strain genomes for metagenomic binning, comparative biology and taxonomic classification.</title>
        <authorList>
            <person name="Goeker M."/>
        </authorList>
    </citation>
    <scope>NUCLEOTIDE SEQUENCE [LARGE SCALE GENOMIC DNA]</scope>
    <source>
        <strain evidence="1 2">DSM 44952</strain>
    </source>
</reference>
<dbReference type="InterPro" id="IPR006439">
    <property type="entry name" value="HAD-SF_hydro_IA"/>
</dbReference>
<protein>
    <submittedName>
        <fullName evidence="1">HAD superfamily hydrolase (TIGR01493 family)/HAD superfamily hydrolase (TIGR01509 family)</fullName>
    </submittedName>
</protein>
<keyword evidence="1" id="KW-0378">Hydrolase</keyword>
<dbReference type="InterPro" id="IPR023214">
    <property type="entry name" value="HAD_sf"/>
</dbReference>
<dbReference type="SUPFAM" id="SSF56784">
    <property type="entry name" value="HAD-like"/>
    <property type="match status" value="1"/>
</dbReference>
<dbReference type="Pfam" id="PF00702">
    <property type="entry name" value="Hydrolase"/>
    <property type="match status" value="1"/>
</dbReference>
<keyword evidence="2" id="KW-1185">Reference proteome</keyword>
<dbReference type="AlphaFoldDB" id="A0A370H3F0"/>
<gene>
    <name evidence="1" type="ORF">DFR68_105213</name>
</gene>
<dbReference type="EMBL" id="QQAZ01000005">
    <property type="protein sequence ID" value="RDI50736.1"/>
    <property type="molecule type" value="Genomic_DNA"/>
</dbReference>
<dbReference type="SFLD" id="SFLDG01129">
    <property type="entry name" value="C1.5:_HAD__Beta-PGM__Phosphata"/>
    <property type="match status" value="1"/>
</dbReference>
<organism evidence="1 2">
    <name type="scientific">Nocardia mexicana</name>
    <dbReference type="NCBI Taxonomy" id="279262"/>
    <lineage>
        <taxon>Bacteria</taxon>
        <taxon>Bacillati</taxon>
        <taxon>Actinomycetota</taxon>
        <taxon>Actinomycetes</taxon>
        <taxon>Mycobacteriales</taxon>
        <taxon>Nocardiaceae</taxon>
        <taxon>Nocardia</taxon>
    </lineage>
</organism>
<dbReference type="PANTHER" id="PTHR46649:SF4">
    <property type="entry name" value="HALOACID DEHALOGENASE-LIKE HYDROLASE (HAD) SUPERFAMILY PROTEIN"/>
    <property type="match status" value="1"/>
</dbReference>
<dbReference type="PANTHER" id="PTHR46649">
    <property type="match status" value="1"/>
</dbReference>
<dbReference type="SFLD" id="SFLDS00003">
    <property type="entry name" value="Haloacid_Dehalogenase"/>
    <property type="match status" value="1"/>
</dbReference>
<dbReference type="NCBIfam" id="TIGR01509">
    <property type="entry name" value="HAD-SF-IA-v3"/>
    <property type="match status" value="1"/>
</dbReference>
<evidence type="ECO:0000313" key="1">
    <source>
        <dbReference type="EMBL" id="RDI50736.1"/>
    </source>
</evidence>
<name>A0A370H3F0_9NOCA</name>
<dbReference type="InterPro" id="IPR036412">
    <property type="entry name" value="HAD-like_sf"/>
</dbReference>
<evidence type="ECO:0000313" key="2">
    <source>
        <dbReference type="Proteomes" id="UP000255355"/>
    </source>
</evidence>
<dbReference type="Gene3D" id="3.40.50.1000">
    <property type="entry name" value="HAD superfamily/HAD-like"/>
    <property type="match status" value="1"/>
</dbReference>